<dbReference type="GO" id="GO:0031625">
    <property type="term" value="F:ubiquitin protein ligase binding"/>
    <property type="evidence" value="ECO:0007669"/>
    <property type="project" value="InterPro"/>
</dbReference>
<dbReference type="PROSITE" id="PS01256">
    <property type="entry name" value="CULLIN_1"/>
    <property type="match status" value="1"/>
</dbReference>
<evidence type="ECO:0000313" key="3">
    <source>
        <dbReference type="WBParaSite" id="OFLC_0001204001-mRNA-1"/>
    </source>
</evidence>
<dbReference type="EMBL" id="UZAJ01018184">
    <property type="protein sequence ID" value="VDO81403.1"/>
    <property type="molecule type" value="Genomic_DNA"/>
</dbReference>
<evidence type="ECO:0000313" key="2">
    <source>
        <dbReference type="Proteomes" id="UP000267606"/>
    </source>
</evidence>
<sequence>MIKKCIDILIEKEYLQRVENEKDLYEYLA</sequence>
<dbReference type="AlphaFoldDB" id="A0A183HX28"/>
<accession>A0A183HX28</accession>
<gene>
    <name evidence="1" type="ORF">OFLC_LOCUS12041</name>
</gene>
<dbReference type="Gene3D" id="1.10.10.10">
    <property type="entry name" value="Winged helix-like DNA-binding domain superfamily/Winged helix DNA-binding domain"/>
    <property type="match status" value="1"/>
</dbReference>
<dbReference type="Proteomes" id="UP000267606">
    <property type="component" value="Unassembled WGS sequence"/>
</dbReference>
<dbReference type="SUPFAM" id="SSF46785">
    <property type="entry name" value="Winged helix' DNA-binding domain"/>
    <property type="match status" value="1"/>
</dbReference>
<dbReference type="WBParaSite" id="OFLC_0001204001-mRNA-1">
    <property type="protein sequence ID" value="OFLC_0001204001-mRNA-1"/>
    <property type="gene ID" value="OFLC_0001204001"/>
</dbReference>
<keyword evidence="2" id="KW-1185">Reference proteome</keyword>
<organism evidence="3">
    <name type="scientific">Onchocerca flexuosa</name>
    <dbReference type="NCBI Taxonomy" id="387005"/>
    <lineage>
        <taxon>Eukaryota</taxon>
        <taxon>Metazoa</taxon>
        <taxon>Ecdysozoa</taxon>
        <taxon>Nematoda</taxon>
        <taxon>Chromadorea</taxon>
        <taxon>Rhabditida</taxon>
        <taxon>Spirurina</taxon>
        <taxon>Spiruromorpha</taxon>
        <taxon>Filarioidea</taxon>
        <taxon>Onchocercidae</taxon>
        <taxon>Onchocerca</taxon>
    </lineage>
</organism>
<proteinExistence type="predicted"/>
<dbReference type="InterPro" id="IPR036390">
    <property type="entry name" value="WH_DNA-bd_sf"/>
</dbReference>
<reference evidence="3" key="1">
    <citation type="submission" date="2016-06" db="UniProtKB">
        <authorList>
            <consortium name="WormBaseParasite"/>
        </authorList>
    </citation>
    <scope>IDENTIFICATION</scope>
</reference>
<dbReference type="InterPro" id="IPR016157">
    <property type="entry name" value="Cullin_CS"/>
</dbReference>
<reference evidence="1 2" key="2">
    <citation type="submission" date="2018-11" db="EMBL/GenBank/DDBJ databases">
        <authorList>
            <consortium name="Pathogen Informatics"/>
        </authorList>
    </citation>
    <scope>NUCLEOTIDE SEQUENCE [LARGE SCALE GENOMIC DNA]</scope>
</reference>
<protein>
    <submittedName>
        <fullName evidence="3">Fur-regulated basic protein FbpA</fullName>
    </submittedName>
</protein>
<name>A0A183HX28_9BILA</name>
<evidence type="ECO:0000313" key="1">
    <source>
        <dbReference type="EMBL" id="VDO81403.1"/>
    </source>
</evidence>
<dbReference type="InterPro" id="IPR036388">
    <property type="entry name" value="WH-like_DNA-bd_sf"/>
</dbReference>
<dbReference type="GO" id="GO:0031461">
    <property type="term" value="C:cullin-RING ubiquitin ligase complex"/>
    <property type="evidence" value="ECO:0007669"/>
    <property type="project" value="InterPro"/>
</dbReference>
<dbReference type="GO" id="GO:0006511">
    <property type="term" value="P:ubiquitin-dependent protein catabolic process"/>
    <property type="evidence" value="ECO:0007669"/>
    <property type="project" value="InterPro"/>
</dbReference>